<dbReference type="Pfam" id="PF01451">
    <property type="entry name" value="LMWPc"/>
    <property type="match status" value="1"/>
</dbReference>
<evidence type="ECO:0000259" key="6">
    <source>
        <dbReference type="SMART" id="SM00226"/>
    </source>
</evidence>
<evidence type="ECO:0000256" key="4">
    <source>
        <dbReference type="ARBA" id="ARBA00022912"/>
    </source>
</evidence>
<dbReference type="PRINTS" id="PR00719">
    <property type="entry name" value="LMWPTPASE"/>
</dbReference>
<dbReference type="CDD" id="cd16343">
    <property type="entry name" value="LMWPTP"/>
    <property type="match status" value="1"/>
</dbReference>
<dbReference type="GO" id="GO:0004725">
    <property type="term" value="F:protein tyrosine phosphatase activity"/>
    <property type="evidence" value="ECO:0007669"/>
    <property type="project" value="UniProtKB-EC"/>
</dbReference>
<evidence type="ECO:0000256" key="1">
    <source>
        <dbReference type="ARBA" id="ARBA00011063"/>
    </source>
</evidence>
<gene>
    <name evidence="7" type="ORF">EA660_12615</name>
</gene>
<evidence type="ECO:0000256" key="3">
    <source>
        <dbReference type="ARBA" id="ARBA00022801"/>
    </source>
</evidence>
<comment type="similarity">
    <text evidence="1">Belongs to the low molecular weight phosphotyrosine protein phosphatase family.</text>
</comment>
<accession>A0A4Q8L8K8</accession>
<dbReference type="OrthoDB" id="9784339at2"/>
<dbReference type="Gene3D" id="3.40.50.2300">
    <property type="match status" value="1"/>
</dbReference>
<dbReference type="PANTHER" id="PTHR11717">
    <property type="entry name" value="LOW MOLECULAR WEIGHT PROTEIN TYROSINE PHOSPHATASE"/>
    <property type="match status" value="1"/>
</dbReference>
<sequence length="159" mass="17483">MSQTTPSVLFVCTGNICRSPTAQALLLRKAAAQGIEVDTDSAAVTDEEVGNPPDRRALQELQRRGVPMPPHRARLIEARDYRHFDLILGMTAQHVRAIERLAPADGRARIGLLMEYAPGQHAVDVPDPWYGGPQDFVKAFDMIEAGVDGLLRSWALARD</sequence>
<feature type="domain" description="Phosphotyrosine protein phosphatase I" evidence="6">
    <location>
        <begin position="6"/>
        <end position="153"/>
    </location>
</feature>
<feature type="active site" description="Proton donor" evidence="5">
    <location>
        <position position="127"/>
    </location>
</feature>
<feature type="active site" evidence="5">
    <location>
        <position position="18"/>
    </location>
</feature>
<keyword evidence="4" id="KW-0904">Protein phosphatase</keyword>
<evidence type="ECO:0000313" key="8">
    <source>
        <dbReference type="Proteomes" id="UP000292627"/>
    </source>
</evidence>
<dbReference type="InterPro" id="IPR017867">
    <property type="entry name" value="Tyr_phospatase_low_mol_wt"/>
</dbReference>
<feature type="active site" description="Nucleophile" evidence="5">
    <location>
        <position position="12"/>
    </location>
</feature>
<reference evidence="7 8" key="1">
    <citation type="submission" date="2019-02" db="EMBL/GenBank/DDBJ databases">
        <title>WGS of Pseudoxanthomonas species novum from clinical isolates.</title>
        <authorList>
            <person name="Bernier A.-M."/>
            <person name="Bernard K."/>
            <person name="Vachon A."/>
        </authorList>
    </citation>
    <scope>NUCLEOTIDE SEQUENCE [LARGE SCALE GENOMIC DNA]</scope>
    <source>
        <strain evidence="7 8">NML171200</strain>
    </source>
</reference>
<dbReference type="Proteomes" id="UP000292627">
    <property type="component" value="Unassembled WGS sequence"/>
</dbReference>
<evidence type="ECO:0000256" key="5">
    <source>
        <dbReference type="PIRSR" id="PIRSR617867-1"/>
    </source>
</evidence>
<dbReference type="AlphaFoldDB" id="A0A4Q8L8K8"/>
<evidence type="ECO:0000313" key="7">
    <source>
        <dbReference type="EMBL" id="TAA24558.1"/>
    </source>
</evidence>
<proteinExistence type="inferred from homology"/>
<dbReference type="SUPFAM" id="SSF52788">
    <property type="entry name" value="Phosphotyrosine protein phosphatases I"/>
    <property type="match status" value="1"/>
</dbReference>
<dbReference type="EC" id="3.1.3.48" evidence="2"/>
<comment type="caution">
    <text evidence="7">The sequence shown here is derived from an EMBL/GenBank/DDBJ whole genome shotgun (WGS) entry which is preliminary data.</text>
</comment>
<dbReference type="InterPro" id="IPR036196">
    <property type="entry name" value="Ptyr_pPase_sf"/>
</dbReference>
<dbReference type="RefSeq" id="WP_130551832.1">
    <property type="nucleotide sequence ID" value="NZ_SHMC01000004.1"/>
</dbReference>
<organism evidence="7 8">
    <name type="scientific">Pseudoxanthomonas winnipegensis</name>
    <dbReference type="NCBI Taxonomy" id="2480810"/>
    <lineage>
        <taxon>Bacteria</taxon>
        <taxon>Pseudomonadati</taxon>
        <taxon>Pseudomonadota</taxon>
        <taxon>Gammaproteobacteria</taxon>
        <taxon>Lysobacterales</taxon>
        <taxon>Lysobacteraceae</taxon>
        <taxon>Pseudoxanthomonas</taxon>
    </lineage>
</organism>
<keyword evidence="3" id="KW-0378">Hydrolase</keyword>
<dbReference type="InterPro" id="IPR050438">
    <property type="entry name" value="LMW_PTPase"/>
</dbReference>
<dbReference type="SMART" id="SM00226">
    <property type="entry name" value="LMWPc"/>
    <property type="match status" value="1"/>
</dbReference>
<dbReference type="PANTHER" id="PTHR11717:SF7">
    <property type="entry name" value="LOW MOLECULAR WEIGHT PHOSPHOTYROSINE PROTEIN PHOSPHATASE"/>
    <property type="match status" value="1"/>
</dbReference>
<protein>
    <recommendedName>
        <fullName evidence="2">protein-tyrosine-phosphatase</fullName>
        <ecNumber evidence="2">3.1.3.48</ecNumber>
    </recommendedName>
</protein>
<evidence type="ECO:0000256" key="2">
    <source>
        <dbReference type="ARBA" id="ARBA00013064"/>
    </source>
</evidence>
<dbReference type="EMBL" id="SHMC01000004">
    <property type="protein sequence ID" value="TAA24558.1"/>
    <property type="molecule type" value="Genomic_DNA"/>
</dbReference>
<name>A0A4Q8L8K8_9GAMM</name>
<dbReference type="InterPro" id="IPR023485">
    <property type="entry name" value="Ptyr_pPase"/>
</dbReference>